<dbReference type="RefSeq" id="WP_089970675.1">
    <property type="nucleotide sequence ID" value="NZ_FOCQ01000013.1"/>
</dbReference>
<protein>
    <submittedName>
        <fullName evidence="1">Uncharacterized protein</fullName>
    </submittedName>
</protein>
<evidence type="ECO:0000313" key="1">
    <source>
        <dbReference type="EMBL" id="SEN52127.1"/>
    </source>
</evidence>
<dbReference type="EMBL" id="FOCQ01000013">
    <property type="protein sequence ID" value="SEN52127.1"/>
    <property type="molecule type" value="Genomic_DNA"/>
</dbReference>
<accession>A0A1H8H8M0</accession>
<organism evidence="1 2">
    <name type="scientific">Lihuaxuella thermophila</name>
    <dbReference type="NCBI Taxonomy" id="1173111"/>
    <lineage>
        <taxon>Bacteria</taxon>
        <taxon>Bacillati</taxon>
        <taxon>Bacillota</taxon>
        <taxon>Bacilli</taxon>
        <taxon>Bacillales</taxon>
        <taxon>Thermoactinomycetaceae</taxon>
        <taxon>Lihuaxuella</taxon>
    </lineage>
</organism>
<name>A0A1H8H8M0_9BACL</name>
<reference evidence="1 2" key="1">
    <citation type="submission" date="2016-10" db="EMBL/GenBank/DDBJ databases">
        <authorList>
            <person name="de Groot N.N."/>
        </authorList>
    </citation>
    <scope>NUCLEOTIDE SEQUENCE [LARGE SCALE GENOMIC DNA]</scope>
    <source>
        <strain evidence="1 2">DSM 46701</strain>
    </source>
</reference>
<dbReference type="Proteomes" id="UP000199695">
    <property type="component" value="Unassembled WGS sequence"/>
</dbReference>
<dbReference type="AlphaFoldDB" id="A0A1H8H8M0"/>
<dbReference type="STRING" id="1173111.SAMN05444955_11374"/>
<gene>
    <name evidence="1" type="ORF">SAMN05444955_11374</name>
</gene>
<proteinExistence type="predicted"/>
<evidence type="ECO:0000313" key="2">
    <source>
        <dbReference type="Proteomes" id="UP000199695"/>
    </source>
</evidence>
<dbReference type="OrthoDB" id="2991177at2"/>
<sequence length="69" mass="8241">MFTRRNRKYVSEDAFMSYNFWLTNEEIEQIEELANKHQTRPAAVVQAIVKHALKQLREKEKVHHGQTTD</sequence>
<keyword evidence="2" id="KW-1185">Reference proteome</keyword>